<gene>
    <name evidence="1" type="ORF">ARMSODRAFT_984051</name>
</gene>
<evidence type="ECO:0000313" key="1">
    <source>
        <dbReference type="EMBL" id="PBK58183.1"/>
    </source>
</evidence>
<sequence length="257" mass="29458">MYESEPVADMRFPPLAMFFDLSRLTSLQSFIYMSGDLFPTSALHMLRSIPRDAPLHRVTLAAATFIDPSWSLVPASLVGFRRTIETCVVYGCLPPNRDGLNSSPLVTVTYTTFGAVSVSQYLGYRPVTVSIPQSFSPHTVFLTEVLLIFSYWRVFQRAHLKRGLNKMLGYDEFEKNLYRETLICAIVHSEAPWVRRLVRKPFQIMVYTTVQRFAEIPDVVRGTAGEMRERATSRVWVNVEVDVEEWAETDTDDRERS</sequence>
<dbReference type="EMBL" id="KZ293591">
    <property type="protein sequence ID" value="PBK58183.1"/>
    <property type="molecule type" value="Genomic_DNA"/>
</dbReference>
<name>A0A2H3B2W8_9AGAR</name>
<organism evidence="1 2">
    <name type="scientific">Armillaria solidipes</name>
    <dbReference type="NCBI Taxonomy" id="1076256"/>
    <lineage>
        <taxon>Eukaryota</taxon>
        <taxon>Fungi</taxon>
        <taxon>Dikarya</taxon>
        <taxon>Basidiomycota</taxon>
        <taxon>Agaricomycotina</taxon>
        <taxon>Agaricomycetes</taxon>
        <taxon>Agaricomycetidae</taxon>
        <taxon>Agaricales</taxon>
        <taxon>Marasmiineae</taxon>
        <taxon>Physalacriaceae</taxon>
        <taxon>Armillaria</taxon>
    </lineage>
</organism>
<protein>
    <submittedName>
        <fullName evidence="1">Uncharacterized protein</fullName>
    </submittedName>
</protein>
<proteinExistence type="predicted"/>
<dbReference type="Proteomes" id="UP000218334">
    <property type="component" value="Unassembled WGS sequence"/>
</dbReference>
<accession>A0A2H3B2W8</accession>
<keyword evidence="2" id="KW-1185">Reference proteome</keyword>
<dbReference type="AlphaFoldDB" id="A0A2H3B2W8"/>
<evidence type="ECO:0000313" key="2">
    <source>
        <dbReference type="Proteomes" id="UP000218334"/>
    </source>
</evidence>
<reference evidence="2" key="1">
    <citation type="journal article" date="2017" name="Nat. Ecol. Evol.">
        <title>Genome expansion and lineage-specific genetic innovations in the forest pathogenic fungi Armillaria.</title>
        <authorList>
            <person name="Sipos G."/>
            <person name="Prasanna A.N."/>
            <person name="Walter M.C."/>
            <person name="O'Connor E."/>
            <person name="Balint B."/>
            <person name="Krizsan K."/>
            <person name="Kiss B."/>
            <person name="Hess J."/>
            <person name="Varga T."/>
            <person name="Slot J."/>
            <person name="Riley R."/>
            <person name="Boka B."/>
            <person name="Rigling D."/>
            <person name="Barry K."/>
            <person name="Lee J."/>
            <person name="Mihaltcheva S."/>
            <person name="LaButti K."/>
            <person name="Lipzen A."/>
            <person name="Waldron R."/>
            <person name="Moloney N.M."/>
            <person name="Sperisen C."/>
            <person name="Kredics L."/>
            <person name="Vagvoelgyi C."/>
            <person name="Patrignani A."/>
            <person name="Fitzpatrick D."/>
            <person name="Nagy I."/>
            <person name="Doyle S."/>
            <person name="Anderson J.B."/>
            <person name="Grigoriev I.V."/>
            <person name="Gueldener U."/>
            <person name="Muensterkoetter M."/>
            <person name="Nagy L.G."/>
        </authorList>
    </citation>
    <scope>NUCLEOTIDE SEQUENCE [LARGE SCALE GENOMIC DNA]</scope>
    <source>
        <strain evidence="2">28-4</strain>
    </source>
</reference>